<feature type="transmembrane region" description="Helical" evidence="5">
    <location>
        <begin position="59"/>
        <end position="78"/>
    </location>
</feature>
<evidence type="ECO:0000256" key="2">
    <source>
        <dbReference type="ARBA" id="ARBA00022692"/>
    </source>
</evidence>
<keyword evidence="4 5" id="KW-0472">Membrane</keyword>
<dbReference type="SUPFAM" id="SSF161084">
    <property type="entry name" value="MAPEG domain-like"/>
    <property type="match status" value="1"/>
</dbReference>
<dbReference type="GO" id="GO:0016020">
    <property type="term" value="C:membrane"/>
    <property type="evidence" value="ECO:0007669"/>
    <property type="project" value="UniProtKB-SubCell"/>
</dbReference>
<dbReference type="HOGENOM" id="CLU_110778_2_0_6"/>
<organism evidence="6 7">
    <name type="scientific">Methylophaga frappieri (strain ATCC BAA-2434 / DSM 25690 / JAM7)</name>
    <dbReference type="NCBI Taxonomy" id="754477"/>
    <lineage>
        <taxon>Bacteria</taxon>
        <taxon>Pseudomonadati</taxon>
        <taxon>Pseudomonadota</taxon>
        <taxon>Gammaproteobacteria</taxon>
        <taxon>Thiotrichales</taxon>
        <taxon>Piscirickettsiaceae</taxon>
        <taxon>Methylophaga</taxon>
    </lineage>
</organism>
<dbReference type="STRING" id="754477.Q7C_1959"/>
<dbReference type="Gene3D" id="1.20.120.550">
    <property type="entry name" value="Membrane associated eicosanoid/glutathione metabolism-like domain"/>
    <property type="match status" value="1"/>
</dbReference>
<dbReference type="KEGG" id="mec:Q7C_1959"/>
<keyword evidence="7" id="KW-1185">Reference proteome</keyword>
<dbReference type="Proteomes" id="UP000009145">
    <property type="component" value="Chromosome"/>
</dbReference>
<evidence type="ECO:0000256" key="1">
    <source>
        <dbReference type="ARBA" id="ARBA00004370"/>
    </source>
</evidence>
<keyword evidence="3 5" id="KW-1133">Transmembrane helix</keyword>
<sequence length="133" mass="15019">MPSIFVVLFIVSLLPMTLAIIGGYLRFRQFDQFDNHHPRQQQTKLSGLAARIYAAQQNAWESLIFYAVACLLAFISSIDLDTLSYAALLFLACRILHPVFYALNQASFRSLVFMVGWLANVYIAVRSLLVVSL</sequence>
<dbReference type="eggNOG" id="COG3686">
    <property type="taxonomic scope" value="Bacteria"/>
</dbReference>
<evidence type="ECO:0000256" key="3">
    <source>
        <dbReference type="ARBA" id="ARBA00022989"/>
    </source>
</evidence>
<accession>I1YJK6</accession>
<feature type="transmembrane region" description="Helical" evidence="5">
    <location>
        <begin position="110"/>
        <end position="131"/>
    </location>
</feature>
<dbReference type="RefSeq" id="WP_014704518.1">
    <property type="nucleotide sequence ID" value="NC_017856.1"/>
</dbReference>
<dbReference type="PATRIC" id="fig|754477.3.peg.1928"/>
<dbReference type="EMBL" id="CP003380">
    <property type="protein sequence ID" value="AFJ03099.1"/>
    <property type="molecule type" value="Genomic_DNA"/>
</dbReference>
<dbReference type="OrthoDB" id="513661at2"/>
<reference evidence="6 7" key="1">
    <citation type="journal article" date="2012" name="J. Bacteriol.">
        <title>Complete genome sequences of Methylophaga sp. strain JAM1 and Methylophaga sp. strain JAM7.</title>
        <authorList>
            <person name="Villeneuve C."/>
            <person name="Martineau C."/>
            <person name="Mauffrey F."/>
            <person name="Villemur R."/>
        </authorList>
    </citation>
    <scope>NUCLEOTIDE SEQUENCE [LARGE SCALE GENOMIC DNA]</scope>
    <source>
        <strain evidence="6 7">JAM7</strain>
    </source>
</reference>
<feature type="transmembrane region" description="Helical" evidence="5">
    <location>
        <begin position="6"/>
        <end position="25"/>
    </location>
</feature>
<dbReference type="AlphaFoldDB" id="I1YJK6"/>
<proteinExistence type="predicted"/>
<name>I1YJK6_METFJ</name>
<gene>
    <name evidence="6" type="ordered locus">Q7C_1959</name>
</gene>
<dbReference type="InterPro" id="IPR023352">
    <property type="entry name" value="MAPEG-like_dom_sf"/>
</dbReference>
<keyword evidence="2 5" id="KW-0812">Transmembrane</keyword>
<dbReference type="PANTHER" id="PTHR35371:SF1">
    <property type="entry name" value="BLR7753 PROTEIN"/>
    <property type="match status" value="1"/>
</dbReference>
<dbReference type="PANTHER" id="PTHR35371">
    <property type="entry name" value="INNER MEMBRANE PROTEIN"/>
    <property type="match status" value="1"/>
</dbReference>
<dbReference type="InterPro" id="IPR001129">
    <property type="entry name" value="Membr-assoc_MAPEG"/>
</dbReference>
<dbReference type="Pfam" id="PF01124">
    <property type="entry name" value="MAPEG"/>
    <property type="match status" value="1"/>
</dbReference>
<feature type="transmembrane region" description="Helical" evidence="5">
    <location>
        <begin position="84"/>
        <end position="103"/>
    </location>
</feature>
<protein>
    <submittedName>
        <fullName evidence="6">Putative membrane protein</fullName>
    </submittedName>
</protein>
<evidence type="ECO:0000256" key="4">
    <source>
        <dbReference type="ARBA" id="ARBA00023136"/>
    </source>
</evidence>
<comment type="subcellular location">
    <subcellularLocation>
        <location evidence="1">Membrane</location>
    </subcellularLocation>
</comment>
<evidence type="ECO:0000256" key="5">
    <source>
        <dbReference type="SAM" id="Phobius"/>
    </source>
</evidence>
<evidence type="ECO:0000313" key="6">
    <source>
        <dbReference type="EMBL" id="AFJ03099.1"/>
    </source>
</evidence>
<evidence type="ECO:0000313" key="7">
    <source>
        <dbReference type="Proteomes" id="UP000009145"/>
    </source>
</evidence>